<dbReference type="RefSeq" id="WP_053936971.1">
    <property type="nucleotide sequence ID" value="NZ_LAQT01000003.1"/>
</dbReference>
<gene>
    <name evidence="1" type="ORF">WG78_06540</name>
</gene>
<evidence type="ECO:0000313" key="1">
    <source>
        <dbReference type="EMBL" id="KPC54286.1"/>
    </source>
</evidence>
<dbReference type="STRING" id="857265.WG78_06540"/>
<protein>
    <recommendedName>
        <fullName evidence="3">Thiol-disulfide oxidoreductase DCC</fullName>
    </recommendedName>
</protein>
<reference evidence="1 2" key="1">
    <citation type="submission" date="2015-07" db="EMBL/GenBank/DDBJ databases">
        <title>Draft genome sequence of the Amantichitinum ursilacus IGB-41, a new chitin-degrading bacterium.</title>
        <authorList>
            <person name="Kirstahler P."/>
            <person name="Guenther M."/>
            <person name="Grumaz C."/>
            <person name="Rupp S."/>
            <person name="Zibek S."/>
            <person name="Sohn K."/>
        </authorList>
    </citation>
    <scope>NUCLEOTIDE SEQUENCE [LARGE SCALE GENOMIC DNA]</scope>
    <source>
        <strain evidence="1 2">IGB-41</strain>
    </source>
</reference>
<dbReference type="Proteomes" id="UP000037939">
    <property type="component" value="Unassembled WGS sequence"/>
</dbReference>
<dbReference type="EMBL" id="LAQT01000003">
    <property type="protein sequence ID" value="KPC54286.1"/>
    <property type="molecule type" value="Genomic_DNA"/>
</dbReference>
<dbReference type="Pfam" id="PF04134">
    <property type="entry name" value="DCC1-like"/>
    <property type="match status" value="1"/>
</dbReference>
<dbReference type="GO" id="GO:0015035">
    <property type="term" value="F:protein-disulfide reductase activity"/>
    <property type="evidence" value="ECO:0007669"/>
    <property type="project" value="InterPro"/>
</dbReference>
<dbReference type="InterPro" id="IPR044691">
    <property type="entry name" value="DCC1_Trx"/>
</dbReference>
<dbReference type="AlphaFoldDB" id="A0A0N0XK73"/>
<sequence>MSTLKVFFDSQCPLCAEEMRRLAVWDRQHRLQMIDIQQAGFDAGAYGATWAAMNSELHVQDEQHTLLIGIDAICAIYIAVGKGWMVWPLRQHWARPVLQRAYRWFAQHRNRISGWLGKPQCSDGVCAARQFKRF</sequence>
<name>A0A0N0XK73_9NEIS</name>
<accession>A0A0N0XK73</accession>
<dbReference type="PANTHER" id="PTHR34290:SF2">
    <property type="entry name" value="OS04G0668800 PROTEIN"/>
    <property type="match status" value="1"/>
</dbReference>
<comment type="caution">
    <text evidence="1">The sequence shown here is derived from an EMBL/GenBank/DDBJ whole genome shotgun (WGS) entry which is preliminary data.</text>
</comment>
<proteinExistence type="predicted"/>
<dbReference type="InterPro" id="IPR007263">
    <property type="entry name" value="DCC1-like"/>
</dbReference>
<organism evidence="1 2">
    <name type="scientific">Amantichitinum ursilacus</name>
    <dbReference type="NCBI Taxonomy" id="857265"/>
    <lineage>
        <taxon>Bacteria</taxon>
        <taxon>Pseudomonadati</taxon>
        <taxon>Pseudomonadota</taxon>
        <taxon>Betaproteobacteria</taxon>
        <taxon>Neisseriales</taxon>
        <taxon>Chitinibacteraceae</taxon>
        <taxon>Amantichitinum</taxon>
    </lineage>
</organism>
<dbReference type="PANTHER" id="PTHR34290">
    <property type="entry name" value="SI:CH73-390P7.2"/>
    <property type="match status" value="1"/>
</dbReference>
<dbReference type="OrthoDB" id="5294764at2"/>
<evidence type="ECO:0000313" key="2">
    <source>
        <dbReference type="Proteomes" id="UP000037939"/>
    </source>
</evidence>
<evidence type="ECO:0008006" key="3">
    <source>
        <dbReference type="Google" id="ProtNLM"/>
    </source>
</evidence>
<keyword evidence="2" id="KW-1185">Reference proteome</keyword>